<evidence type="ECO:0000313" key="4">
    <source>
        <dbReference type="EMBL" id="QGU95340.1"/>
    </source>
</evidence>
<name>A0A6I6ESU3_9CLOT</name>
<protein>
    <submittedName>
        <fullName evidence="4">Nitroreductase</fullName>
    </submittedName>
</protein>
<dbReference type="InterPro" id="IPR023312">
    <property type="entry name" value="Put_nitroreductase_C_bac"/>
</dbReference>
<keyword evidence="5" id="KW-1185">Reference proteome</keyword>
<dbReference type="GO" id="GO:0016491">
    <property type="term" value="F:oxidoreductase activity"/>
    <property type="evidence" value="ECO:0007669"/>
    <property type="project" value="UniProtKB-KW"/>
</dbReference>
<evidence type="ECO:0000256" key="2">
    <source>
        <dbReference type="ARBA" id="ARBA00023002"/>
    </source>
</evidence>
<dbReference type="Gene3D" id="3.40.109.10">
    <property type="entry name" value="NADH Oxidase"/>
    <property type="match status" value="1"/>
</dbReference>
<reference evidence="4 5" key="1">
    <citation type="submission" date="2019-12" db="EMBL/GenBank/DDBJ databases">
        <title>Genome sequenceing of Clostridium bovifaecis.</title>
        <authorList>
            <person name="Yao Y."/>
        </authorList>
    </citation>
    <scope>NUCLEOTIDE SEQUENCE [LARGE SCALE GENOMIC DNA]</scope>
    <source>
        <strain evidence="4 5">BXX</strain>
    </source>
</reference>
<dbReference type="Gene3D" id="2.20.180.10">
    <property type="entry name" value="putative fmn-dependent nitroreductase like domains"/>
    <property type="match status" value="1"/>
</dbReference>
<keyword evidence="2" id="KW-0560">Oxidoreductase</keyword>
<proteinExistence type="inferred from homology"/>
<organism evidence="4 5">
    <name type="scientific">Clostridium bovifaecis</name>
    <dbReference type="NCBI Taxonomy" id="2184719"/>
    <lineage>
        <taxon>Bacteria</taxon>
        <taxon>Bacillati</taxon>
        <taxon>Bacillota</taxon>
        <taxon>Clostridia</taxon>
        <taxon>Eubacteriales</taxon>
        <taxon>Clostridiaceae</taxon>
        <taxon>Clostridium</taxon>
    </lineage>
</organism>
<dbReference type="AlphaFoldDB" id="A0A6I6ESU3"/>
<evidence type="ECO:0000259" key="3">
    <source>
        <dbReference type="Pfam" id="PF00881"/>
    </source>
</evidence>
<dbReference type="EMBL" id="CP046522">
    <property type="protein sequence ID" value="QGU95340.1"/>
    <property type="molecule type" value="Genomic_DNA"/>
</dbReference>
<evidence type="ECO:0000256" key="1">
    <source>
        <dbReference type="ARBA" id="ARBA00007118"/>
    </source>
</evidence>
<dbReference type="Pfam" id="PF00881">
    <property type="entry name" value="Nitroreductase"/>
    <property type="match status" value="1"/>
</dbReference>
<feature type="domain" description="Nitroreductase" evidence="3">
    <location>
        <begin position="8"/>
        <end position="150"/>
    </location>
</feature>
<gene>
    <name evidence="4" type="ORF">GOM49_09795</name>
</gene>
<dbReference type="SUPFAM" id="SSF55469">
    <property type="entry name" value="FMN-dependent nitroreductase-like"/>
    <property type="match status" value="1"/>
</dbReference>
<dbReference type="CDD" id="cd02062">
    <property type="entry name" value="Nitro_FMN_reductase"/>
    <property type="match status" value="1"/>
</dbReference>
<evidence type="ECO:0000313" key="5">
    <source>
        <dbReference type="Proteomes" id="UP000422764"/>
    </source>
</evidence>
<dbReference type="InterPro" id="IPR029479">
    <property type="entry name" value="Nitroreductase"/>
</dbReference>
<accession>A0A6I6ESU3</accession>
<sequence>MIKELVAKNRSYRRFYESHIIEMDTLKELVDLARLSSSAANLQPLRYILSNTEDKNKSIFETLAWAGYLKDWEGPEKGERPSAYIIMLNDLDVSKSPSIDLGIAAQSILLGAVERNLGGCMIGNIDKKKLKLKLNLEDNYEILLVVALGKPKEEVIIESMDSTGDVKYWRDENSVHHVPKRSLDNIIL</sequence>
<comment type="similarity">
    <text evidence="1">Belongs to the nitroreductase family.</text>
</comment>
<dbReference type="InterPro" id="IPR000415">
    <property type="entry name" value="Nitroreductase-like"/>
</dbReference>
<dbReference type="PANTHER" id="PTHR43673">
    <property type="entry name" value="NAD(P)H NITROREDUCTASE YDGI-RELATED"/>
    <property type="match status" value="1"/>
</dbReference>
<dbReference type="PANTHER" id="PTHR43673:SF10">
    <property type="entry name" value="NADH DEHYDROGENASE_NAD(P)H NITROREDUCTASE XCC3605-RELATED"/>
    <property type="match status" value="1"/>
</dbReference>
<dbReference type="Proteomes" id="UP000422764">
    <property type="component" value="Chromosome"/>
</dbReference>